<dbReference type="PANTHER" id="PTHR33841">
    <property type="entry name" value="DNA METHYLTRANSFERASE YEEA-RELATED"/>
    <property type="match status" value="1"/>
</dbReference>
<keyword evidence="3" id="KW-0808">Transferase</keyword>
<comment type="catalytic activity">
    <reaction evidence="5">
        <text>a 2'-deoxyadenosine in DNA + S-adenosyl-L-methionine = an N(6)-methyl-2'-deoxyadenosine in DNA + S-adenosyl-L-homocysteine + H(+)</text>
        <dbReference type="Rhea" id="RHEA:15197"/>
        <dbReference type="Rhea" id="RHEA-COMP:12418"/>
        <dbReference type="Rhea" id="RHEA-COMP:12419"/>
        <dbReference type="ChEBI" id="CHEBI:15378"/>
        <dbReference type="ChEBI" id="CHEBI:57856"/>
        <dbReference type="ChEBI" id="CHEBI:59789"/>
        <dbReference type="ChEBI" id="CHEBI:90615"/>
        <dbReference type="ChEBI" id="CHEBI:90616"/>
        <dbReference type="EC" id="2.1.1.72"/>
    </reaction>
</comment>
<dbReference type="EMBL" id="BIXY01000030">
    <property type="protein sequence ID" value="GCF08765.1"/>
    <property type="molecule type" value="Genomic_DNA"/>
</dbReference>
<name>A0A5A5TC30_9CHLR</name>
<dbReference type="GO" id="GO:0003676">
    <property type="term" value="F:nucleic acid binding"/>
    <property type="evidence" value="ECO:0007669"/>
    <property type="project" value="InterPro"/>
</dbReference>
<evidence type="ECO:0000256" key="3">
    <source>
        <dbReference type="ARBA" id="ARBA00022679"/>
    </source>
</evidence>
<proteinExistence type="predicted"/>
<dbReference type="EC" id="2.1.1.72" evidence="1"/>
<evidence type="ECO:0000256" key="5">
    <source>
        <dbReference type="ARBA" id="ARBA00047942"/>
    </source>
</evidence>
<feature type="domain" description="Type II methyltransferase M.TaqI-like" evidence="6">
    <location>
        <begin position="454"/>
        <end position="514"/>
    </location>
</feature>
<protein>
    <recommendedName>
        <fullName evidence="1">site-specific DNA-methyltransferase (adenine-specific)</fullName>
        <ecNumber evidence="1">2.1.1.72</ecNumber>
    </recommendedName>
</protein>
<evidence type="ECO:0000313" key="8">
    <source>
        <dbReference type="Proteomes" id="UP000322530"/>
    </source>
</evidence>
<comment type="caution">
    <text evidence="7">The sequence shown here is derived from an EMBL/GenBank/DDBJ whole genome shotgun (WGS) entry which is preliminary data.</text>
</comment>
<dbReference type="InterPro" id="IPR029063">
    <property type="entry name" value="SAM-dependent_MTases_sf"/>
</dbReference>
<dbReference type="PROSITE" id="PS00092">
    <property type="entry name" value="N6_MTASE"/>
    <property type="match status" value="1"/>
</dbReference>
<dbReference type="GO" id="GO:0006304">
    <property type="term" value="P:DNA modification"/>
    <property type="evidence" value="ECO:0007669"/>
    <property type="project" value="InterPro"/>
</dbReference>
<dbReference type="GO" id="GO:0009007">
    <property type="term" value="F:site-specific DNA-methyltransferase (adenine-specific) activity"/>
    <property type="evidence" value="ECO:0007669"/>
    <property type="project" value="UniProtKB-EC"/>
</dbReference>
<evidence type="ECO:0000256" key="1">
    <source>
        <dbReference type="ARBA" id="ARBA00011900"/>
    </source>
</evidence>
<evidence type="ECO:0000259" key="6">
    <source>
        <dbReference type="Pfam" id="PF07669"/>
    </source>
</evidence>
<accession>A0A5A5TC30</accession>
<dbReference type="PANTHER" id="PTHR33841:SF1">
    <property type="entry name" value="DNA METHYLTRANSFERASE A"/>
    <property type="match status" value="1"/>
</dbReference>
<dbReference type="PRINTS" id="PR00507">
    <property type="entry name" value="N12N6MTFRASE"/>
</dbReference>
<feature type="domain" description="Type II methyltransferase M.TaqI-like" evidence="6">
    <location>
        <begin position="182"/>
        <end position="383"/>
    </location>
</feature>
<organism evidence="7 8">
    <name type="scientific">Dictyobacter arantiisoli</name>
    <dbReference type="NCBI Taxonomy" id="2014874"/>
    <lineage>
        <taxon>Bacteria</taxon>
        <taxon>Bacillati</taxon>
        <taxon>Chloroflexota</taxon>
        <taxon>Ktedonobacteria</taxon>
        <taxon>Ktedonobacterales</taxon>
        <taxon>Dictyobacteraceae</taxon>
        <taxon>Dictyobacter</taxon>
    </lineage>
</organism>
<dbReference type="InterPro" id="IPR002052">
    <property type="entry name" value="DNA_methylase_N6_adenine_CS"/>
</dbReference>
<dbReference type="InterPro" id="IPR050953">
    <property type="entry name" value="N4_N6_ade-DNA_methylase"/>
</dbReference>
<dbReference type="InterPro" id="IPR011639">
    <property type="entry name" value="MethylTrfase_TaqI-like_dom"/>
</dbReference>
<sequence length="956" mass="109318">MLFQSGSPHSAVMLERALALFEAIDLPDMCVWQLLDLIHRALFLRRPLMDENDRDAPQRDLEMLCPEYLGLIYQTLLDCHQHGAERKGSGTFYTRPQLAQALARRTLEPLTCMLDEQGQSIPCPPADILALHICDPACGSASFLLAALRYLCTRLTASLLYYTCEDAEQPIQTDLRLQIAAQCLYGVDLAPLVVELAQISLWLEIGVDYLPLHYLNTHIKVGNALLGAWYQNYCVYPWMAWMRAGGDSNHTTSIHYPEGAWTRALRQMRDTVIKPELASVLPQSIDIQSSDLKYAFDSWCAIWFWPADQLAHVPTPASFYRQDTPTQQTRQIVDTLTTQLRFFHWPLVFPEIYQDAHSGFDAILTNPPWETSKPGSREFFSDYDPCYRQYGKQEALARQRLLFAQDHMLEYSWLSQQAEFKNIRNWFKYAGSPAGKPVLTEDATPLPFRYQGAGELNTYKLFLEQAHYLLKPHGYLGMLVPASIYTDQGALALRKLFLYHCKWIVLLGFINRRGLFDIHRSFRFAALLVEKGGSTEQLQVAFQQVDLQVFDDYEQNLLRLSRQHIERFSPTSLSLIEAQSPHDIALLEKLATDTVLLGAQSLDSWQIRYAREFDMTTDSHLFAPLPDWHGYQSDLYGRWRHGDKDFALPVYEGRMIGAFDPSAKGWLSGKGRSAVWNVIPWTAKQFAPQYLMSLPTYRACNSAIAGHKIGIMDICSAINARSMYATFIHGNPCGNVVPVIQPSKQDIVTVLSLLANLNSFVYDYMVRYRLGGQHLNYFVLAETPVIPPVHICPTLCAQLAARLNLAMVCFAPQWLELRTCYPTLGKLHWRRLWAITPHERLRLRCILDALVANLYGLTYDELAWILRPDRHQLYGFWRVDKERPVVLRHTTLTLQAYAHLQRVGRAAFEQEDWQFPPAIAAQLGPRFTSWQQEGSIHESWAECEAHARAIPIPLPS</sequence>
<dbReference type="SUPFAM" id="SSF53335">
    <property type="entry name" value="S-adenosyl-L-methionine-dependent methyltransferases"/>
    <property type="match status" value="1"/>
</dbReference>
<evidence type="ECO:0000313" key="7">
    <source>
        <dbReference type="EMBL" id="GCF08765.1"/>
    </source>
</evidence>
<reference evidence="7 8" key="1">
    <citation type="submission" date="2019-01" db="EMBL/GenBank/DDBJ databases">
        <title>Draft genome sequence of Dictyobacter sp. Uno17.</title>
        <authorList>
            <person name="Wang C.M."/>
            <person name="Zheng Y."/>
            <person name="Sakai Y."/>
            <person name="Abe K."/>
            <person name="Yokota A."/>
            <person name="Yabe S."/>
        </authorList>
    </citation>
    <scope>NUCLEOTIDE SEQUENCE [LARGE SCALE GENOMIC DNA]</scope>
    <source>
        <strain evidence="7 8">Uno17</strain>
    </source>
</reference>
<evidence type="ECO:0000256" key="4">
    <source>
        <dbReference type="ARBA" id="ARBA00022691"/>
    </source>
</evidence>
<dbReference type="GO" id="GO:0032259">
    <property type="term" value="P:methylation"/>
    <property type="evidence" value="ECO:0007669"/>
    <property type="project" value="UniProtKB-KW"/>
</dbReference>
<evidence type="ECO:0000256" key="2">
    <source>
        <dbReference type="ARBA" id="ARBA00022603"/>
    </source>
</evidence>
<dbReference type="Pfam" id="PF07669">
    <property type="entry name" value="Eco57I"/>
    <property type="match status" value="2"/>
</dbReference>
<dbReference type="AlphaFoldDB" id="A0A5A5TC30"/>
<keyword evidence="8" id="KW-1185">Reference proteome</keyword>
<gene>
    <name evidence="7" type="ORF">KDI_23290</name>
</gene>
<dbReference type="Gene3D" id="3.40.50.150">
    <property type="entry name" value="Vaccinia Virus protein VP39"/>
    <property type="match status" value="1"/>
</dbReference>
<keyword evidence="4" id="KW-0949">S-adenosyl-L-methionine</keyword>
<keyword evidence="2" id="KW-0489">Methyltransferase</keyword>
<dbReference type="Proteomes" id="UP000322530">
    <property type="component" value="Unassembled WGS sequence"/>
</dbReference>